<evidence type="ECO:0000313" key="9">
    <source>
        <dbReference type="Proteomes" id="UP001165042"/>
    </source>
</evidence>
<feature type="transmembrane region" description="Helical" evidence="7">
    <location>
        <begin position="106"/>
        <end position="128"/>
    </location>
</feature>
<dbReference type="PANTHER" id="PTHR43266">
    <property type="entry name" value="MACROLIDE-EFFLUX PROTEIN"/>
    <property type="match status" value="1"/>
</dbReference>
<evidence type="ECO:0000256" key="1">
    <source>
        <dbReference type="ARBA" id="ARBA00004651"/>
    </source>
</evidence>
<dbReference type="Pfam" id="PF07690">
    <property type="entry name" value="MFS_1"/>
    <property type="match status" value="1"/>
</dbReference>
<dbReference type="EMBL" id="BSSD01000002">
    <property type="protein sequence ID" value="GLW91151.1"/>
    <property type="molecule type" value="Genomic_DNA"/>
</dbReference>
<accession>A0A9W6QJE6</accession>
<feature type="transmembrane region" description="Helical" evidence="7">
    <location>
        <begin position="46"/>
        <end position="66"/>
    </location>
</feature>
<dbReference type="GO" id="GO:0022857">
    <property type="term" value="F:transmembrane transporter activity"/>
    <property type="evidence" value="ECO:0007669"/>
    <property type="project" value="InterPro"/>
</dbReference>
<gene>
    <name evidence="8" type="ORF">Aglo03_19670</name>
</gene>
<feature type="transmembrane region" description="Helical" evidence="7">
    <location>
        <begin position="221"/>
        <end position="242"/>
    </location>
</feature>
<dbReference type="RefSeq" id="WP_285609691.1">
    <property type="nucleotide sequence ID" value="NZ_BSSD01000002.1"/>
</dbReference>
<keyword evidence="5 7" id="KW-1133">Transmembrane helix</keyword>
<protein>
    <recommendedName>
        <fullName evidence="10">Major Facilitator Superfamily protein</fullName>
    </recommendedName>
</protein>
<dbReference type="AlphaFoldDB" id="A0A9W6QJE6"/>
<keyword evidence="6 7" id="KW-0472">Membrane</keyword>
<keyword evidence="2" id="KW-0813">Transport</keyword>
<dbReference type="Gene3D" id="1.20.1250.20">
    <property type="entry name" value="MFS general substrate transporter like domains"/>
    <property type="match status" value="1"/>
</dbReference>
<keyword evidence="3" id="KW-1003">Cell membrane</keyword>
<proteinExistence type="predicted"/>
<evidence type="ECO:0000256" key="4">
    <source>
        <dbReference type="ARBA" id="ARBA00022692"/>
    </source>
</evidence>
<keyword evidence="9" id="KW-1185">Reference proteome</keyword>
<evidence type="ECO:0000256" key="2">
    <source>
        <dbReference type="ARBA" id="ARBA00022448"/>
    </source>
</evidence>
<evidence type="ECO:0000313" key="8">
    <source>
        <dbReference type="EMBL" id="GLW91151.1"/>
    </source>
</evidence>
<dbReference type="GO" id="GO:0005886">
    <property type="term" value="C:plasma membrane"/>
    <property type="evidence" value="ECO:0007669"/>
    <property type="project" value="UniProtKB-SubCell"/>
</dbReference>
<organism evidence="8 9">
    <name type="scientific">Actinokineospora globicatena</name>
    <dbReference type="NCBI Taxonomy" id="103729"/>
    <lineage>
        <taxon>Bacteria</taxon>
        <taxon>Bacillati</taxon>
        <taxon>Actinomycetota</taxon>
        <taxon>Actinomycetes</taxon>
        <taxon>Pseudonocardiales</taxon>
        <taxon>Pseudonocardiaceae</taxon>
        <taxon>Actinokineospora</taxon>
    </lineage>
</organism>
<feature type="transmembrane region" description="Helical" evidence="7">
    <location>
        <begin position="168"/>
        <end position="187"/>
    </location>
</feature>
<evidence type="ECO:0000256" key="5">
    <source>
        <dbReference type="ARBA" id="ARBA00022989"/>
    </source>
</evidence>
<dbReference type="PANTHER" id="PTHR43266:SF2">
    <property type="entry name" value="MAJOR FACILITATOR SUPERFAMILY (MFS) PROFILE DOMAIN-CONTAINING PROTEIN"/>
    <property type="match status" value="1"/>
</dbReference>
<evidence type="ECO:0000256" key="3">
    <source>
        <dbReference type="ARBA" id="ARBA00022475"/>
    </source>
</evidence>
<dbReference type="InterPro" id="IPR011701">
    <property type="entry name" value="MFS"/>
</dbReference>
<feature type="transmembrane region" description="Helical" evidence="7">
    <location>
        <begin position="73"/>
        <end position="94"/>
    </location>
</feature>
<comment type="caution">
    <text evidence="8">The sequence shown here is derived from an EMBL/GenBank/DDBJ whole genome shotgun (WGS) entry which is preliminary data.</text>
</comment>
<feature type="transmembrane region" description="Helical" evidence="7">
    <location>
        <begin position="395"/>
        <end position="414"/>
    </location>
</feature>
<feature type="transmembrane region" description="Helical" evidence="7">
    <location>
        <begin position="254"/>
        <end position="276"/>
    </location>
</feature>
<evidence type="ECO:0008006" key="10">
    <source>
        <dbReference type="Google" id="ProtNLM"/>
    </source>
</evidence>
<keyword evidence="4 7" id="KW-0812">Transmembrane</keyword>
<dbReference type="SUPFAM" id="SSF103473">
    <property type="entry name" value="MFS general substrate transporter"/>
    <property type="match status" value="1"/>
</dbReference>
<reference evidence="8" key="1">
    <citation type="submission" date="2023-02" db="EMBL/GenBank/DDBJ databases">
        <title>Actinokineospora globicatena NBRC 15670.</title>
        <authorList>
            <person name="Ichikawa N."/>
            <person name="Sato H."/>
            <person name="Tonouchi N."/>
        </authorList>
    </citation>
    <scope>NUCLEOTIDE SEQUENCE</scope>
    <source>
        <strain evidence="8">NBRC 15670</strain>
    </source>
</reference>
<feature type="transmembrane region" description="Helical" evidence="7">
    <location>
        <begin position="12"/>
        <end position="34"/>
    </location>
</feature>
<sequence>MRTDGISRFAAIWAGQLVSIAGTGITGFVLGVWVFQLTGSATRFGLIMLLEAVAAIAVAPVAGMVVDRVDRRAVLVVSDIVAAGATGVLLALVAGGHLQVWHVYPIAVVTAMCATFRMVAFTTMLPLLVPEQHLGRANGLAQTLPAVQIAAPLAAGGLLAAVGLRGVVLIDLCTYVVALAITVVVGLPERAVRPDRAGQVGESTWAELTGGWRELRRRPGLLHVMLLLGGFHLAAGMAGVLVQPLILTFAGPSTLGVLMFVGGAGMFAGSAVMTAWGGPARRMTGVRTFLAVAGIALALHSLAPSALLIGVLAPAFLFTLPIITGSAMSLLQSKVDPAALGRVMAGARMTAQGGTALGFAAAGPLADLIFEPMLAPGGALAGSIGTVIGTGDGRGIALIFAITGITLIALAVWATTSPALRTVDDLPDLLTTNTDEGLADARPAAG</sequence>
<evidence type="ECO:0000256" key="6">
    <source>
        <dbReference type="ARBA" id="ARBA00023136"/>
    </source>
</evidence>
<feature type="transmembrane region" description="Helical" evidence="7">
    <location>
        <begin position="288"/>
        <end position="309"/>
    </location>
</feature>
<name>A0A9W6QJE6_9PSEU</name>
<feature type="transmembrane region" description="Helical" evidence="7">
    <location>
        <begin position="140"/>
        <end position="162"/>
    </location>
</feature>
<dbReference type="CDD" id="cd06173">
    <property type="entry name" value="MFS_MefA_like"/>
    <property type="match status" value="1"/>
</dbReference>
<dbReference type="Proteomes" id="UP001165042">
    <property type="component" value="Unassembled WGS sequence"/>
</dbReference>
<comment type="subcellular location">
    <subcellularLocation>
        <location evidence="1">Cell membrane</location>
        <topology evidence="1">Multi-pass membrane protein</topology>
    </subcellularLocation>
</comment>
<dbReference type="InterPro" id="IPR036259">
    <property type="entry name" value="MFS_trans_sf"/>
</dbReference>
<evidence type="ECO:0000256" key="7">
    <source>
        <dbReference type="SAM" id="Phobius"/>
    </source>
</evidence>